<reference evidence="5 6" key="1">
    <citation type="journal article" date="2016" name="Nat. Commun.">
        <title>Ectomycorrhizal ecology is imprinted in the genome of the dominant symbiotic fungus Cenococcum geophilum.</title>
        <authorList>
            <consortium name="DOE Joint Genome Institute"/>
            <person name="Peter M."/>
            <person name="Kohler A."/>
            <person name="Ohm R.A."/>
            <person name="Kuo A."/>
            <person name="Krutzmann J."/>
            <person name="Morin E."/>
            <person name="Arend M."/>
            <person name="Barry K.W."/>
            <person name="Binder M."/>
            <person name="Choi C."/>
            <person name="Clum A."/>
            <person name="Copeland A."/>
            <person name="Grisel N."/>
            <person name="Haridas S."/>
            <person name="Kipfer T."/>
            <person name="LaButti K."/>
            <person name="Lindquist E."/>
            <person name="Lipzen A."/>
            <person name="Maire R."/>
            <person name="Meier B."/>
            <person name="Mihaltcheva S."/>
            <person name="Molinier V."/>
            <person name="Murat C."/>
            <person name="Poggeler S."/>
            <person name="Quandt C.A."/>
            <person name="Sperisen C."/>
            <person name="Tritt A."/>
            <person name="Tisserant E."/>
            <person name="Crous P.W."/>
            <person name="Henrissat B."/>
            <person name="Nehls U."/>
            <person name="Egli S."/>
            <person name="Spatafora J.W."/>
            <person name="Grigoriev I.V."/>
            <person name="Martin F.M."/>
        </authorList>
    </citation>
    <scope>NUCLEOTIDE SEQUENCE [LARGE SCALE GENOMIC DNA]</scope>
    <source>
        <strain evidence="5 6">CBS 459.81</strain>
    </source>
</reference>
<sequence>MVKVVVAGGTGEVAREVIDAILAKNKHDVVVLTRKDITEPITGVTFIKVDYTDKASLVKAVRDADVVLSFIVIHLDPENVAQKNLIDAAVEVGVKRFAPSEWALKSGSGVPFYAGKDQIREYLEEINKDKKVLEYTLFQPGLFLDYFAHPYADTRHLNTTAMQLDFQHRRGIQVDDGQHPVVLTLVRDLAAVVAEAIDYAGEWPVVGGIRGSPTTFAEILKLGEELRGPFKTDTVSADDIKNGVLNTTWVPTINHPSIPPEQREEMSKLLLQGFLKAAVLGKGDVSDEWNRLLPEYKFTGAEEYLRKVWEGKP</sequence>
<dbReference type="Pfam" id="PF05368">
    <property type="entry name" value="NmrA"/>
    <property type="match status" value="1"/>
</dbReference>
<keyword evidence="6" id="KW-1185">Reference proteome</keyword>
<evidence type="ECO:0000256" key="1">
    <source>
        <dbReference type="ARBA" id="ARBA00005725"/>
    </source>
</evidence>
<name>A0A8E2JH33_9PEZI</name>
<dbReference type="InterPro" id="IPR036291">
    <property type="entry name" value="NAD(P)-bd_dom_sf"/>
</dbReference>
<dbReference type="InterPro" id="IPR051609">
    <property type="entry name" value="NmrA/Isoflavone_reductase-like"/>
</dbReference>
<feature type="domain" description="NmrA-like" evidence="4">
    <location>
        <begin position="3"/>
        <end position="203"/>
    </location>
</feature>
<evidence type="ECO:0000313" key="5">
    <source>
        <dbReference type="EMBL" id="OCK82097.1"/>
    </source>
</evidence>
<dbReference type="AlphaFoldDB" id="A0A8E2JH33"/>
<evidence type="ECO:0000259" key="4">
    <source>
        <dbReference type="Pfam" id="PF05368"/>
    </source>
</evidence>
<dbReference type="SUPFAM" id="SSF51735">
    <property type="entry name" value="NAD(P)-binding Rossmann-fold domains"/>
    <property type="match status" value="1"/>
</dbReference>
<organism evidence="5 6">
    <name type="scientific">Lepidopterella palustris CBS 459.81</name>
    <dbReference type="NCBI Taxonomy" id="1314670"/>
    <lineage>
        <taxon>Eukaryota</taxon>
        <taxon>Fungi</taxon>
        <taxon>Dikarya</taxon>
        <taxon>Ascomycota</taxon>
        <taxon>Pezizomycotina</taxon>
        <taxon>Dothideomycetes</taxon>
        <taxon>Pleosporomycetidae</taxon>
        <taxon>Mytilinidiales</taxon>
        <taxon>Argynnaceae</taxon>
        <taxon>Lepidopterella</taxon>
    </lineage>
</organism>
<dbReference type="Proteomes" id="UP000250266">
    <property type="component" value="Unassembled WGS sequence"/>
</dbReference>
<dbReference type="PANTHER" id="PTHR47706:SF4">
    <property type="entry name" value="NMRA-LIKE DOMAIN-CONTAINING PROTEIN"/>
    <property type="match status" value="1"/>
</dbReference>
<protein>
    <submittedName>
        <fullName evidence="5">NmrA-like family protein</fullName>
    </submittedName>
</protein>
<keyword evidence="3" id="KW-0560">Oxidoreductase</keyword>
<dbReference type="PANTHER" id="PTHR47706">
    <property type="entry name" value="NMRA-LIKE FAMILY PROTEIN"/>
    <property type="match status" value="1"/>
</dbReference>
<accession>A0A8E2JH33</accession>
<dbReference type="GO" id="GO:0016491">
    <property type="term" value="F:oxidoreductase activity"/>
    <property type="evidence" value="ECO:0007669"/>
    <property type="project" value="UniProtKB-KW"/>
</dbReference>
<keyword evidence="2" id="KW-0521">NADP</keyword>
<dbReference type="EMBL" id="KV744899">
    <property type="protein sequence ID" value="OCK82097.1"/>
    <property type="molecule type" value="Genomic_DNA"/>
</dbReference>
<dbReference type="InterPro" id="IPR008030">
    <property type="entry name" value="NmrA-like"/>
</dbReference>
<dbReference type="Gene3D" id="3.40.50.720">
    <property type="entry name" value="NAD(P)-binding Rossmann-like Domain"/>
    <property type="match status" value="1"/>
</dbReference>
<comment type="similarity">
    <text evidence="1">Belongs to the NmrA-type oxidoreductase family. Isoflavone reductase subfamily.</text>
</comment>
<evidence type="ECO:0000256" key="3">
    <source>
        <dbReference type="ARBA" id="ARBA00023002"/>
    </source>
</evidence>
<dbReference type="OrthoDB" id="10000533at2759"/>
<evidence type="ECO:0000256" key="2">
    <source>
        <dbReference type="ARBA" id="ARBA00022857"/>
    </source>
</evidence>
<evidence type="ECO:0000313" key="6">
    <source>
        <dbReference type="Proteomes" id="UP000250266"/>
    </source>
</evidence>
<gene>
    <name evidence="5" type="ORF">K432DRAFT_380737</name>
</gene>
<proteinExistence type="inferred from homology"/>